<organism evidence="2 3">
    <name type="scientific">Pseudoalteromonas luteoviolacea S4054</name>
    <dbReference type="NCBI Taxonomy" id="1129367"/>
    <lineage>
        <taxon>Bacteria</taxon>
        <taxon>Pseudomonadati</taxon>
        <taxon>Pseudomonadota</taxon>
        <taxon>Gammaproteobacteria</taxon>
        <taxon>Alteromonadales</taxon>
        <taxon>Pseudoalteromonadaceae</taxon>
        <taxon>Pseudoalteromonas</taxon>
    </lineage>
</organism>
<dbReference type="InterPro" id="IPR016181">
    <property type="entry name" value="Acyl_CoA_acyltransferase"/>
</dbReference>
<dbReference type="PANTHER" id="PTHR43792:SF1">
    <property type="entry name" value="N-ACETYLTRANSFERASE DOMAIN-CONTAINING PROTEIN"/>
    <property type="match status" value="1"/>
</dbReference>
<evidence type="ECO:0000259" key="1">
    <source>
        <dbReference type="Pfam" id="PF13302"/>
    </source>
</evidence>
<dbReference type="SUPFAM" id="SSF55729">
    <property type="entry name" value="Acyl-CoA N-acyltransferases (Nat)"/>
    <property type="match status" value="1"/>
</dbReference>
<protein>
    <recommendedName>
        <fullName evidence="1">N-acetyltransferase domain-containing protein</fullName>
    </recommendedName>
</protein>
<dbReference type="InterPro" id="IPR051531">
    <property type="entry name" value="N-acetyltransferase"/>
</dbReference>
<dbReference type="AlphaFoldDB" id="A0A0F6ABD5"/>
<evidence type="ECO:0000313" key="2">
    <source>
        <dbReference type="EMBL" id="KKE83480.1"/>
    </source>
</evidence>
<sequence>MTIKNKLENMNDMLNSPSLQRGRVEGAKKQDCSFDTSLWPDSPQGANTVESWLNQAWLNTYTKMILACCHDIIREQYLDTSKSLYIVFPHTAAYQFGLSLLYKLLDSMDSQGLKEVNVCCLFASYNSKYSDKLSQHPDFSHFYKNGHAKIIAWDFYSDKEFPQKCIEGEFLDLSANPGIFIANGLFSQLPQHLCKFHGQALYQAEFQLLQQDKAIEKSEFESKSNPEMPMFWNIRKENKAALTTTNKDETQSIECKWQLRDKSEITNNLSPGLSVCLNEALEQRMNEGAIKTFSLPLEVVSILETVNLAFPKGSLSLLSDFAQQRGLTLTCPLTENTMVLPLDFELVEQLTSHIGHGYTVQFPFGQKALHVLFSQNYKNDDFLLTRYQLEQCCLLKSPDSAEYVIDSLHGAAKVLTERQIRAHIVQSEYDPKVLAIFLSRLISEGITLQHRLEWCDLLNRVWGNYIILLDHDAFGFDLGLLAIDVGHWALAKSCFLTCMQSCGPSTACLHNFAVAAFATGELLTAKQSLDLALTLSPTDKQSKRLASDIDAYELRWTNLDWCDLSAEIEKHNETVALKVVPLGEHHLAEYYLQYRKPEISESLRGDKFESFEQLQARWLSWLEEGNSNKKAHFAIVHEAVGFVGGIVVDFLPSNHAIQDESIVSYEHSLHLSFWIGCDYQQKGFGKSSVALVIQYLRNSIVYQNYTHIVTSAWAHNTASRKILRQLGFKELQKTQHEGVKREVFYSLQLQSE</sequence>
<comment type="caution">
    <text evidence="2">The sequence shown here is derived from an EMBL/GenBank/DDBJ whole genome shotgun (WGS) entry which is preliminary data.</text>
</comment>
<feature type="domain" description="N-acetyltransferase" evidence="1">
    <location>
        <begin position="579"/>
        <end position="729"/>
    </location>
</feature>
<reference evidence="2 3" key="1">
    <citation type="journal article" date="2015" name="BMC Genomics">
        <title>Genome mining reveals unlocked bioactive potential of marine Gram-negative bacteria.</title>
        <authorList>
            <person name="Machado H."/>
            <person name="Sonnenschein E.C."/>
            <person name="Melchiorsen J."/>
            <person name="Gram L."/>
        </authorList>
    </citation>
    <scope>NUCLEOTIDE SEQUENCE [LARGE SCALE GENOMIC DNA]</scope>
    <source>
        <strain evidence="2 3">S4054</strain>
    </source>
</reference>
<name>A0A0F6ABD5_9GAMM</name>
<dbReference type="PANTHER" id="PTHR43792">
    <property type="entry name" value="GNAT FAMILY, PUTATIVE (AFU_ORTHOLOGUE AFUA_3G00765)-RELATED-RELATED"/>
    <property type="match status" value="1"/>
</dbReference>
<dbReference type="Proteomes" id="UP000033434">
    <property type="component" value="Unassembled WGS sequence"/>
</dbReference>
<proteinExistence type="predicted"/>
<dbReference type="InterPro" id="IPR000182">
    <property type="entry name" value="GNAT_dom"/>
</dbReference>
<dbReference type="Pfam" id="PF13302">
    <property type="entry name" value="Acetyltransf_3"/>
    <property type="match status" value="1"/>
</dbReference>
<dbReference type="EMBL" id="AUXW01000146">
    <property type="protein sequence ID" value="KKE83480.1"/>
    <property type="molecule type" value="Genomic_DNA"/>
</dbReference>
<dbReference type="PATRIC" id="fig|1129367.4.peg.2622"/>
<dbReference type="GO" id="GO:0016747">
    <property type="term" value="F:acyltransferase activity, transferring groups other than amino-acyl groups"/>
    <property type="evidence" value="ECO:0007669"/>
    <property type="project" value="InterPro"/>
</dbReference>
<evidence type="ECO:0000313" key="3">
    <source>
        <dbReference type="Proteomes" id="UP000033434"/>
    </source>
</evidence>
<dbReference type="Gene3D" id="3.40.630.30">
    <property type="match status" value="1"/>
</dbReference>
<gene>
    <name evidence="2" type="ORF">N479_14000</name>
</gene>
<accession>A0A0F6ABD5</accession>